<dbReference type="InterPro" id="IPR036188">
    <property type="entry name" value="FAD/NAD-bd_sf"/>
</dbReference>
<dbReference type="EMBL" id="BAAASG010000040">
    <property type="protein sequence ID" value="GAA2523872.1"/>
    <property type="molecule type" value="Genomic_DNA"/>
</dbReference>
<accession>A0ABN3NJ87</accession>
<proteinExistence type="predicted"/>
<dbReference type="PANTHER" id="PTHR43014:SF2">
    <property type="entry name" value="MERCURIC REDUCTASE"/>
    <property type="match status" value="1"/>
</dbReference>
<dbReference type="Proteomes" id="UP001501777">
    <property type="component" value="Unassembled WGS sequence"/>
</dbReference>
<dbReference type="Gene3D" id="3.50.50.60">
    <property type="entry name" value="FAD/NAD(P)-binding domain"/>
    <property type="match status" value="2"/>
</dbReference>
<gene>
    <name evidence="1" type="ORF">GCM10010276_88770</name>
</gene>
<organism evidence="1 2">
    <name type="scientific">Streptomyces longisporus</name>
    <dbReference type="NCBI Taxonomy" id="1948"/>
    <lineage>
        <taxon>Bacteria</taxon>
        <taxon>Bacillati</taxon>
        <taxon>Actinomycetota</taxon>
        <taxon>Actinomycetes</taxon>
        <taxon>Kitasatosporales</taxon>
        <taxon>Streptomycetaceae</taxon>
        <taxon>Streptomyces</taxon>
    </lineage>
</organism>
<protein>
    <submittedName>
        <fullName evidence="1">FAD-dependent oxidoreductase</fullName>
    </submittedName>
</protein>
<dbReference type="Pfam" id="PF12831">
    <property type="entry name" value="FAD_oxidored"/>
    <property type="match status" value="1"/>
</dbReference>
<dbReference type="PRINTS" id="PR00469">
    <property type="entry name" value="PNDRDTASEII"/>
</dbReference>
<keyword evidence="2" id="KW-1185">Reference proteome</keyword>
<reference evidence="1 2" key="1">
    <citation type="journal article" date="2019" name="Int. J. Syst. Evol. Microbiol.">
        <title>The Global Catalogue of Microorganisms (GCM) 10K type strain sequencing project: providing services to taxonomists for standard genome sequencing and annotation.</title>
        <authorList>
            <consortium name="The Broad Institute Genomics Platform"/>
            <consortium name="The Broad Institute Genome Sequencing Center for Infectious Disease"/>
            <person name="Wu L."/>
            <person name="Ma J."/>
        </authorList>
    </citation>
    <scope>NUCLEOTIDE SEQUENCE [LARGE SCALE GENOMIC DNA]</scope>
    <source>
        <strain evidence="1 2">JCM 4395</strain>
    </source>
</reference>
<sequence length="311" mass="32644">MSSPSYDADVLIVGAGPAGVAAAVMAASLKLRTVVIEAGLTGGKLHVVGALDNMPGNWSTGPDLAQALAQDLKRLQESGWCTLLQARAVAVSGHDDRAELTLDSGQVLIGQAIVAATGVASLTPVEADWVTAPNDLAAPPLWRAAPDSLTGRTYVLGADRPLGTWLRAHPKASRTLHVLCPAADEYKVAEVAGDGRVRIVPVSHVTITRPAYGDGWTVEAKDRYGERKVYAVTTVLNNLGNKPAALEGLAQGEDGYCPADRQHPRILIAGDLRSARYQRIATAQGSGAEAVLTCYYNTALQPLFLSPEGQP</sequence>
<dbReference type="SUPFAM" id="SSF51905">
    <property type="entry name" value="FAD/NAD(P)-binding domain"/>
    <property type="match status" value="1"/>
</dbReference>
<dbReference type="PANTHER" id="PTHR43014">
    <property type="entry name" value="MERCURIC REDUCTASE"/>
    <property type="match status" value="1"/>
</dbReference>
<evidence type="ECO:0000313" key="1">
    <source>
        <dbReference type="EMBL" id="GAA2523872.1"/>
    </source>
</evidence>
<dbReference type="RefSeq" id="WP_344407025.1">
    <property type="nucleotide sequence ID" value="NZ_BAAASG010000040.1"/>
</dbReference>
<evidence type="ECO:0000313" key="2">
    <source>
        <dbReference type="Proteomes" id="UP001501777"/>
    </source>
</evidence>
<comment type="caution">
    <text evidence="1">The sequence shown here is derived from an EMBL/GenBank/DDBJ whole genome shotgun (WGS) entry which is preliminary data.</text>
</comment>
<name>A0ABN3NJ87_STRLO</name>